<protein>
    <submittedName>
        <fullName evidence="1">Uncharacterized protein</fullName>
    </submittedName>
</protein>
<dbReference type="Proteomes" id="UP000320948">
    <property type="component" value="Unassembled WGS sequence"/>
</dbReference>
<dbReference type="EMBL" id="VAFM01000002">
    <property type="protein sequence ID" value="TKW60648.1"/>
    <property type="molecule type" value="Genomic_DNA"/>
</dbReference>
<organism evidence="1 2">
    <name type="scientific">Blastochloris viridis</name>
    <name type="common">Rhodopseudomonas viridis</name>
    <dbReference type="NCBI Taxonomy" id="1079"/>
    <lineage>
        <taxon>Bacteria</taxon>
        <taxon>Pseudomonadati</taxon>
        <taxon>Pseudomonadota</taxon>
        <taxon>Alphaproteobacteria</taxon>
        <taxon>Hyphomicrobiales</taxon>
        <taxon>Blastochloridaceae</taxon>
        <taxon>Blastochloris</taxon>
    </lineage>
</organism>
<comment type="caution">
    <text evidence="1">The sequence shown here is derived from an EMBL/GenBank/DDBJ whole genome shotgun (WGS) entry which is preliminary data.</text>
</comment>
<gene>
    <name evidence="1" type="ORF">DI628_07045</name>
</gene>
<reference evidence="1 2" key="1">
    <citation type="journal article" date="2017" name="Nat. Commun.">
        <title>In situ click chemistry generation of cyclooxygenase-2 inhibitors.</title>
        <authorList>
            <person name="Bhardwaj A."/>
            <person name="Kaur J."/>
            <person name="Wuest M."/>
            <person name="Wuest F."/>
        </authorList>
    </citation>
    <scope>NUCLEOTIDE SEQUENCE [LARGE SCALE GENOMIC DNA]</scope>
    <source>
        <strain evidence="1">S2_018_000_R2_106</strain>
    </source>
</reference>
<evidence type="ECO:0000313" key="1">
    <source>
        <dbReference type="EMBL" id="TKW60648.1"/>
    </source>
</evidence>
<evidence type="ECO:0000313" key="2">
    <source>
        <dbReference type="Proteomes" id="UP000320948"/>
    </source>
</evidence>
<accession>A0A6N4QZB6</accession>
<proteinExistence type="predicted"/>
<dbReference type="AlphaFoldDB" id="A0A6N4QZB6"/>
<sequence length="88" mass="9948">MKELPVFSASTLFQGKVVYIDAKTSDVWIELTTSSLKGEMVPFPATPVTAPYLPIHYHLNDTIEGTLEKVVIKNETRLRFARIERIPS</sequence>
<name>A0A6N4QZB6_BLAVI</name>